<evidence type="ECO:0000256" key="7">
    <source>
        <dbReference type="ARBA" id="ARBA00037982"/>
    </source>
</evidence>
<dbReference type="EC" id="2.7.11.1" evidence="1"/>
<feature type="region of interest" description="Disordered" evidence="11">
    <location>
        <begin position="367"/>
        <end position="427"/>
    </location>
</feature>
<dbReference type="FunFam" id="3.30.200.20:FF:000306">
    <property type="entry name" value="IKS protein kinase"/>
    <property type="match status" value="1"/>
</dbReference>
<organism evidence="13 14">
    <name type="scientific">Agrocybe pediades</name>
    <dbReference type="NCBI Taxonomy" id="84607"/>
    <lineage>
        <taxon>Eukaryota</taxon>
        <taxon>Fungi</taxon>
        <taxon>Dikarya</taxon>
        <taxon>Basidiomycota</taxon>
        <taxon>Agaricomycotina</taxon>
        <taxon>Agaricomycetes</taxon>
        <taxon>Agaricomycetidae</taxon>
        <taxon>Agaricales</taxon>
        <taxon>Agaricineae</taxon>
        <taxon>Strophariaceae</taxon>
        <taxon>Agrocybe</taxon>
    </lineage>
</organism>
<dbReference type="PROSITE" id="PS00107">
    <property type="entry name" value="PROTEIN_KINASE_ATP"/>
    <property type="match status" value="1"/>
</dbReference>
<dbReference type="GO" id="GO:0005524">
    <property type="term" value="F:ATP binding"/>
    <property type="evidence" value="ECO:0007669"/>
    <property type="project" value="UniProtKB-UniRule"/>
</dbReference>
<reference evidence="13 14" key="1">
    <citation type="submission" date="2019-12" db="EMBL/GenBank/DDBJ databases">
        <authorList>
            <person name="Floudas D."/>
            <person name="Bentzer J."/>
            <person name="Ahren D."/>
            <person name="Johansson T."/>
            <person name="Persson P."/>
            <person name="Tunlid A."/>
        </authorList>
    </citation>
    <scope>NUCLEOTIDE SEQUENCE [LARGE SCALE GENOMIC DNA]</scope>
    <source>
        <strain evidence="13 14">CBS 102.39</strain>
    </source>
</reference>
<feature type="region of interest" description="Disordered" evidence="11">
    <location>
        <begin position="677"/>
        <end position="717"/>
    </location>
</feature>
<dbReference type="InterPro" id="IPR017441">
    <property type="entry name" value="Protein_kinase_ATP_BS"/>
</dbReference>
<comment type="catalytic activity">
    <reaction evidence="8">
        <text>L-threonyl-[protein] + ATP = O-phospho-L-threonyl-[protein] + ADP + H(+)</text>
        <dbReference type="Rhea" id="RHEA:46608"/>
        <dbReference type="Rhea" id="RHEA-COMP:11060"/>
        <dbReference type="Rhea" id="RHEA-COMP:11605"/>
        <dbReference type="ChEBI" id="CHEBI:15378"/>
        <dbReference type="ChEBI" id="CHEBI:30013"/>
        <dbReference type="ChEBI" id="CHEBI:30616"/>
        <dbReference type="ChEBI" id="CHEBI:61977"/>
        <dbReference type="ChEBI" id="CHEBI:456216"/>
        <dbReference type="EC" id="2.7.11.1"/>
    </reaction>
</comment>
<dbReference type="SMART" id="SM00220">
    <property type="entry name" value="S_TKc"/>
    <property type="match status" value="1"/>
</dbReference>
<dbReference type="GO" id="GO:0004674">
    <property type="term" value="F:protein serine/threonine kinase activity"/>
    <property type="evidence" value="ECO:0007669"/>
    <property type="project" value="UniProtKB-KW"/>
</dbReference>
<dbReference type="AlphaFoldDB" id="A0A8H4QTY9"/>
<dbReference type="PANTHER" id="PTHR11042">
    <property type="entry name" value="EUKARYOTIC TRANSLATION INITIATION FACTOR 2-ALPHA KINASE EIF2-ALPHA KINASE -RELATED"/>
    <property type="match status" value="1"/>
</dbReference>
<keyword evidence="5" id="KW-0418">Kinase</keyword>
<comment type="similarity">
    <text evidence="7">Belongs to the protein kinase superfamily. Ser/Thr protein kinase family. GCN2 subfamily.</text>
</comment>
<evidence type="ECO:0000256" key="11">
    <source>
        <dbReference type="SAM" id="MobiDB-lite"/>
    </source>
</evidence>
<accession>A0A8H4QTY9</accession>
<evidence type="ECO:0000256" key="3">
    <source>
        <dbReference type="ARBA" id="ARBA00022679"/>
    </source>
</evidence>
<evidence type="ECO:0000256" key="8">
    <source>
        <dbReference type="ARBA" id="ARBA00047899"/>
    </source>
</evidence>
<evidence type="ECO:0000256" key="10">
    <source>
        <dbReference type="PROSITE-ProRule" id="PRU10141"/>
    </source>
</evidence>
<dbReference type="InterPro" id="IPR000719">
    <property type="entry name" value="Prot_kinase_dom"/>
</dbReference>
<protein>
    <recommendedName>
        <fullName evidence="1">non-specific serine/threonine protein kinase</fullName>
        <ecNumber evidence="1">2.7.11.1</ecNumber>
    </recommendedName>
</protein>
<evidence type="ECO:0000259" key="12">
    <source>
        <dbReference type="PROSITE" id="PS50011"/>
    </source>
</evidence>
<keyword evidence="14" id="KW-1185">Reference proteome</keyword>
<evidence type="ECO:0000256" key="1">
    <source>
        <dbReference type="ARBA" id="ARBA00012513"/>
    </source>
</evidence>
<feature type="region of interest" description="Disordered" evidence="11">
    <location>
        <begin position="183"/>
        <end position="226"/>
    </location>
</feature>
<dbReference type="SUPFAM" id="SSF56112">
    <property type="entry name" value="Protein kinase-like (PK-like)"/>
    <property type="match status" value="1"/>
</dbReference>
<feature type="binding site" evidence="10">
    <location>
        <position position="273"/>
    </location>
    <ligand>
        <name>ATP</name>
        <dbReference type="ChEBI" id="CHEBI:30616"/>
    </ligand>
</feature>
<gene>
    <name evidence="13" type="ORF">D9613_008494</name>
</gene>
<dbReference type="GO" id="GO:0005737">
    <property type="term" value="C:cytoplasm"/>
    <property type="evidence" value="ECO:0007669"/>
    <property type="project" value="TreeGrafter"/>
</dbReference>
<keyword evidence="6 10" id="KW-0067">ATP-binding</keyword>
<feature type="compositionally biased region" description="Polar residues" evidence="11">
    <location>
        <begin position="215"/>
        <end position="224"/>
    </location>
</feature>
<feature type="compositionally biased region" description="Basic residues" evidence="11">
    <location>
        <begin position="201"/>
        <end position="210"/>
    </location>
</feature>
<evidence type="ECO:0000256" key="9">
    <source>
        <dbReference type="ARBA" id="ARBA00048679"/>
    </source>
</evidence>
<dbReference type="Pfam" id="PF00069">
    <property type="entry name" value="Pkinase"/>
    <property type="match status" value="2"/>
</dbReference>
<name>A0A8H4QTY9_9AGAR</name>
<keyword evidence="4 10" id="KW-0547">Nucleotide-binding</keyword>
<evidence type="ECO:0000313" key="14">
    <source>
        <dbReference type="Proteomes" id="UP000521872"/>
    </source>
</evidence>
<sequence length="926" mass="102752">MESRIYDSQALTVARPFPPLDHIQRSGSPSSTRSILAENPISYDEQQLWQPILQASNQVVLYNPRLHALSIAPTSNAAATASGVVVARRQRREESLAAAGTASSAAATDRCPYCHQTLPPGFRRFPGHGHSSQDVDGEWDYEYLDSSEEDDETPEVGAVSMDPAIQSRASDYFRLLAIVNQASSRNPSPGSTGYREERRTRASSRSRSTTRVRDQTPNNRSTQGAFPADKMAEGYFKTFFQEEYKLGMGANGSVFLCQHVLDGNPLGHFAVKKIAVGESHSYLLKILREVRLLERLHHPNIITYHHAWLENSQFSSFGPRIPTLHVLMQWAEGGSLDDFIDVRLGRKPAHIHMHPLMTSTTSSIFAASNPASPMSVASELPDDEGGRPTTPTLNRPQMHARFGETSSPNPHAHAPSASKQEDPQSRAARIKAFRAYQKAPPEEKERMKREMESMFSMGLGGPASGAGARRTEWTAVHLLSAQEVHSLFRDVVEGLAFLHDKSILHLDLKPGNVLLTWDEGKLIPRAMLSDFGTSRDMINSSRVQRSGNTGTLEYTAPESLPSPHTGKLQQIDSKADMWSLGMILHKLLFFKLPYRYAAAGDANGEPISRDEEGEKMERLEKEVLDYPGFKSTAALVAGFEARRLPRAFLVLLENLLHKSPAGRPSCERVSIAIKEGKLDPLSDTQSTQSLPLARPRPAEPSPPNEVTTPGGENVDPTTEENARILHAVERSILALPSPIEILGPEEGSWRTWLSWGSWTRYIENGLWATGVIAGRNAKLKRKYSGVKKRERLARRLALYRRTARMALLVAKLLTMDLRQLSGAESLDRMGYWVTLGLLVAAVSDGMVYHDDLGASPSEARAAADGLPLERHRIYPFSKLTRVRRDAWITVGLAALHAFVLRAMQSPHLRSYFTYMSLLVGTYIYLQ</sequence>
<keyword evidence="3" id="KW-0808">Transferase</keyword>
<comment type="catalytic activity">
    <reaction evidence="9">
        <text>L-seryl-[protein] + ATP = O-phospho-L-seryl-[protein] + ADP + H(+)</text>
        <dbReference type="Rhea" id="RHEA:17989"/>
        <dbReference type="Rhea" id="RHEA-COMP:9863"/>
        <dbReference type="Rhea" id="RHEA-COMP:11604"/>
        <dbReference type="ChEBI" id="CHEBI:15378"/>
        <dbReference type="ChEBI" id="CHEBI:29999"/>
        <dbReference type="ChEBI" id="CHEBI:30616"/>
        <dbReference type="ChEBI" id="CHEBI:83421"/>
        <dbReference type="ChEBI" id="CHEBI:456216"/>
        <dbReference type="EC" id="2.7.11.1"/>
    </reaction>
</comment>
<comment type="caution">
    <text evidence="13">The sequence shown here is derived from an EMBL/GenBank/DDBJ whole genome shotgun (WGS) entry which is preliminary data.</text>
</comment>
<dbReference type="PROSITE" id="PS00108">
    <property type="entry name" value="PROTEIN_KINASE_ST"/>
    <property type="match status" value="1"/>
</dbReference>
<evidence type="ECO:0000313" key="13">
    <source>
        <dbReference type="EMBL" id="KAF4616327.1"/>
    </source>
</evidence>
<evidence type="ECO:0000256" key="5">
    <source>
        <dbReference type="ARBA" id="ARBA00022777"/>
    </source>
</evidence>
<dbReference type="InterPro" id="IPR011009">
    <property type="entry name" value="Kinase-like_dom_sf"/>
</dbReference>
<dbReference type="PANTHER" id="PTHR11042:SF138">
    <property type="entry name" value="SERINE_THREONINE-PROTEIN KINASE IKS1-RELATED"/>
    <property type="match status" value="1"/>
</dbReference>
<dbReference type="InterPro" id="IPR008271">
    <property type="entry name" value="Ser/Thr_kinase_AS"/>
</dbReference>
<dbReference type="GO" id="GO:0005634">
    <property type="term" value="C:nucleus"/>
    <property type="evidence" value="ECO:0007669"/>
    <property type="project" value="TreeGrafter"/>
</dbReference>
<dbReference type="Gene3D" id="1.10.510.10">
    <property type="entry name" value="Transferase(Phosphotransferase) domain 1"/>
    <property type="match status" value="1"/>
</dbReference>
<evidence type="ECO:0000256" key="6">
    <source>
        <dbReference type="ARBA" id="ARBA00022840"/>
    </source>
</evidence>
<dbReference type="PROSITE" id="PS50011">
    <property type="entry name" value="PROTEIN_KINASE_DOM"/>
    <property type="match status" value="1"/>
</dbReference>
<dbReference type="EMBL" id="JAACJL010000031">
    <property type="protein sequence ID" value="KAF4616327.1"/>
    <property type="molecule type" value="Genomic_DNA"/>
</dbReference>
<keyword evidence="2" id="KW-0723">Serine/threonine-protein kinase</keyword>
<evidence type="ECO:0000256" key="2">
    <source>
        <dbReference type="ARBA" id="ARBA00022527"/>
    </source>
</evidence>
<feature type="domain" description="Protein kinase" evidence="12">
    <location>
        <begin position="240"/>
        <end position="682"/>
    </location>
</feature>
<evidence type="ECO:0000256" key="4">
    <source>
        <dbReference type="ARBA" id="ARBA00022741"/>
    </source>
</evidence>
<proteinExistence type="inferred from homology"/>
<dbReference type="Gene3D" id="3.30.200.20">
    <property type="entry name" value="Phosphorylase Kinase, domain 1"/>
    <property type="match status" value="1"/>
</dbReference>
<dbReference type="InterPro" id="IPR050339">
    <property type="entry name" value="CC_SR_Kinase"/>
</dbReference>
<dbReference type="Proteomes" id="UP000521872">
    <property type="component" value="Unassembled WGS sequence"/>
</dbReference>